<evidence type="ECO:0000313" key="1">
    <source>
        <dbReference type="EMBL" id="SER17019.1"/>
    </source>
</evidence>
<protein>
    <recommendedName>
        <fullName evidence="3">DUF1800 domain-containing protein</fullName>
    </recommendedName>
</protein>
<dbReference type="Proteomes" id="UP000199021">
    <property type="component" value="Unassembled WGS sequence"/>
</dbReference>
<dbReference type="InParanoid" id="A0A1H9M0A6"/>
<keyword evidence="2" id="KW-1185">Reference proteome</keyword>
<dbReference type="STRING" id="478744.SAMN05444359_12660"/>
<reference evidence="2" key="1">
    <citation type="submission" date="2016-10" db="EMBL/GenBank/DDBJ databases">
        <authorList>
            <person name="Varghese N."/>
            <person name="Submissions S."/>
        </authorList>
    </citation>
    <scope>NUCLEOTIDE SEQUENCE [LARGE SCALE GENOMIC DNA]</scope>
    <source>
        <strain evidence="2">DSM 24740</strain>
    </source>
</reference>
<organism evidence="1 2">
    <name type="scientific">Neolewinella agarilytica</name>
    <dbReference type="NCBI Taxonomy" id="478744"/>
    <lineage>
        <taxon>Bacteria</taxon>
        <taxon>Pseudomonadati</taxon>
        <taxon>Bacteroidota</taxon>
        <taxon>Saprospiria</taxon>
        <taxon>Saprospirales</taxon>
        <taxon>Lewinellaceae</taxon>
        <taxon>Neolewinella</taxon>
    </lineage>
</organism>
<accession>A0A1H9M0A6</accession>
<dbReference type="EMBL" id="FOFB01000026">
    <property type="protein sequence ID" value="SER17019.1"/>
    <property type="molecule type" value="Genomic_DNA"/>
</dbReference>
<name>A0A1H9M0A6_9BACT</name>
<dbReference type="OrthoDB" id="9772295at2"/>
<gene>
    <name evidence="1" type="ORF">SAMN05444359_12660</name>
</gene>
<dbReference type="InterPro" id="IPR014917">
    <property type="entry name" value="DUF1800"/>
</dbReference>
<proteinExistence type="predicted"/>
<dbReference type="RefSeq" id="WP_090171947.1">
    <property type="nucleotide sequence ID" value="NZ_FOFB01000026.1"/>
</dbReference>
<dbReference type="Pfam" id="PF08811">
    <property type="entry name" value="DUF1800"/>
    <property type="match status" value="1"/>
</dbReference>
<dbReference type="AlphaFoldDB" id="A0A1H9M0A6"/>
<sequence>MGTTLRINSMMSLAPYAGEWTAKEAAHLLRRTGFGLRPEELDQLSGMDLSSAVDLLLEDRPLPDPPINYDYLLDPNVPLGRPWPGKPLAAGVNLNTYRNRSLRAWVMDNIRKERLSARERMVEFWSNHFAIAGGGQAQVRYDNHMLLETFAFGNFRELIKRVVVDKAMLVFLNGNQNFVASPNENFARELLELFTVGKGPQIGDGDYSNYTEEDVRALARALTGWRTRYLYSTVPGQEPEVYFQANLHDTSDKQLSYHFNNDIITDAGEEEYKHVVDRIFQQPATALYICRKLYRHFVYYKIPDQVETDIIVPMARILTQNDFEIRPVLRALFMSQHFYNADNLGPMIKNPLQLVAGLMRTFNHDHQLADFNFDQERRTLNYYYARATLMDMEYFNPPSVAGWEAYYQEPSFYRIWINGSTLQERTRFTRTMTGINGFGVGDGVRATYDYLAWIAQIPNATEPNALITGIVERLLPRPLSAGQLANLKETLIPGLPDFEWTVEYGDHLANPNDEDLAASVAAKLRDLFRAVFSLAEFQLV</sequence>
<evidence type="ECO:0000313" key="2">
    <source>
        <dbReference type="Proteomes" id="UP000199021"/>
    </source>
</evidence>
<evidence type="ECO:0008006" key="3">
    <source>
        <dbReference type="Google" id="ProtNLM"/>
    </source>
</evidence>